<feature type="domain" description="Microcin J25-processing protein McjB C-terminal" evidence="1">
    <location>
        <begin position="63"/>
        <end position="138"/>
    </location>
</feature>
<dbReference type="NCBIfam" id="NF033537">
    <property type="entry name" value="lasso_biosyn_B2"/>
    <property type="match status" value="1"/>
</dbReference>
<keyword evidence="3" id="KW-1185">Reference proteome</keyword>
<evidence type="ECO:0000259" key="1">
    <source>
        <dbReference type="Pfam" id="PF13471"/>
    </source>
</evidence>
<dbReference type="InterPro" id="IPR032708">
    <property type="entry name" value="McjB_C"/>
</dbReference>
<evidence type="ECO:0000313" key="2">
    <source>
        <dbReference type="EMBL" id="GHB36983.1"/>
    </source>
</evidence>
<dbReference type="Pfam" id="PF13471">
    <property type="entry name" value="Transglut_core3"/>
    <property type="match status" value="1"/>
</dbReference>
<dbReference type="EMBL" id="BMYF01000009">
    <property type="protein sequence ID" value="GHB36983.1"/>
    <property type="molecule type" value="Genomic_DNA"/>
</dbReference>
<proteinExistence type="predicted"/>
<gene>
    <name evidence="2" type="ORF">GCM10008106_17830</name>
</gene>
<sequence>MKLKSFFGVSYRRKYLFAWVVWLSIQKKIYEWMKSPKASSEFLCRHTPKKAIIQSNGIDVGLVKDIAFAIHLGSKYIPWENVCRHQAWQAIKILNSYHIPHVYHVGVKKFPQIEGHSWVKVGDRFVSGACKESEYQLLFVH</sequence>
<reference evidence="2" key="2">
    <citation type="submission" date="2020-09" db="EMBL/GenBank/DDBJ databases">
        <authorList>
            <person name="Sun Q."/>
            <person name="Kim S."/>
        </authorList>
    </citation>
    <scope>NUCLEOTIDE SEQUENCE</scope>
    <source>
        <strain evidence="2">KCTC 23224</strain>
    </source>
</reference>
<name>A0A8J3CZ13_9BACT</name>
<organism evidence="2 3">
    <name type="scientific">Mongoliitalea lutea</name>
    <dbReference type="NCBI Taxonomy" id="849756"/>
    <lineage>
        <taxon>Bacteria</taxon>
        <taxon>Pseudomonadati</taxon>
        <taxon>Bacteroidota</taxon>
        <taxon>Cytophagia</taxon>
        <taxon>Cytophagales</taxon>
        <taxon>Cyclobacteriaceae</taxon>
        <taxon>Mongoliitalea</taxon>
    </lineage>
</organism>
<evidence type="ECO:0000313" key="3">
    <source>
        <dbReference type="Proteomes" id="UP000642809"/>
    </source>
</evidence>
<dbReference type="AlphaFoldDB" id="A0A8J3CZ13"/>
<dbReference type="InterPro" id="IPR053521">
    <property type="entry name" value="McjB-like"/>
</dbReference>
<accession>A0A8J3CZ13</accession>
<reference evidence="2" key="1">
    <citation type="journal article" date="2014" name="Int. J. Syst. Evol. Microbiol.">
        <title>Complete genome sequence of Corynebacterium casei LMG S-19264T (=DSM 44701T), isolated from a smear-ripened cheese.</title>
        <authorList>
            <consortium name="US DOE Joint Genome Institute (JGI-PGF)"/>
            <person name="Walter F."/>
            <person name="Albersmeier A."/>
            <person name="Kalinowski J."/>
            <person name="Ruckert C."/>
        </authorList>
    </citation>
    <scope>NUCLEOTIDE SEQUENCE</scope>
    <source>
        <strain evidence="2">KCTC 23224</strain>
    </source>
</reference>
<protein>
    <recommendedName>
        <fullName evidence="1">Microcin J25-processing protein McjB C-terminal domain-containing protein</fullName>
    </recommendedName>
</protein>
<dbReference type="RefSeq" id="WP_189580943.1">
    <property type="nucleotide sequence ID" value="NZ_BMYF01000009.1"/>
</dbReference>
<comment type="caution">
    <text evidence="2">The sequence shown here is derived from an EMBL/GenBank/DDBJ whole genome shotgun (WGS) entry which is preliminary data.</text>
</comment>
<dbReference type="Proteomes" id="UP000642809">
    <property type="component" value="Unassembled WGS sequence"/>
</dbReference>